<evidence type="ECO:0000313" key="2">
    <source>
        <dbReference type="EMBL" id="KAB7652443.1"/>
    </source>
</evidence>
<feature type="transmembrane region" description="Helical" evidence="1">
    <location>
        <begin position="199"/>
        <end position="221"/>
    </location>
</feature>
<dbReference type="EMBL" id="WEHW01000003">
    <property type="protein sequence ID" value="KAB7652443.1"/>
    <property type="molecule type" value="Genomic_DNA"/>
</dbReference>
<organism evidence="2 3">
    <name type="scientific">Sutterella seckii</name>
    <dbReference type="NCBI Taxonomy" id="1944635"/>
    <lineage>
        <taxon>Bacteria</taxon>
        <taxon>Pseudomonadati</taxon>
        <taxon>Pseudomonadota</taxon>
        <taxon>Betaproteobacteria</taxon>
        <taxon>Burkholderiales</taxon>
        <taxon>Sutterellaceae</taxon>
        <taxon>Sutterella</taxon>
    </lineage>
</organism>
<protein>
    <submittedName>
        <fullName evidence="2">DUF2868 domain-containing protein</fullName>
    </submittedName>
</protein>
<comment type="caution">
    <text evidence="2">The sequence shown here is derived from an EMBL/GenBank/DDBJ whole genome shotgun (WGS) entry which is preliminary data.</text>
</comment>
<reference evidence="2 3" key="1">
    <citation type="submission" date="2019-10" db="EMBL/GenBank/DDBJ databases">
        <title>Genome diversity of Sutterella seckii.</title>
        <authorList>
            <person name="Chaplin A.V."/>
            <person name="Sokolova S.R."/>
            <person name="Mosin K.A."/>
            <person name="Ivanova E.L."/>
            <person name="Kochetkova T.O."/>
            <person name="Goltsov A.Y."/>
            <person name="Trofimov D.Y."/>
            <person name="Efimov B.A."/>
        </authorList>
    </citation>
    <scope>NUCLEOTIDE SEQUENCE [LARGE SCALE GENOMIC DNA]</scope>
    <source>
        <strain evidence="2 3">ASD3426</strain>
    </source>
</reference>
<dbReference type="RefSeq" id="WP_139688575.1">
    <property type="nucleotide sequence ID" value="NZ_WEHW01000003.1"/>
</dbReference>
<keyword evidence="1" id="KW-1133">Transmembrane helix</keyword>
<dbReference type="InterPro" id="IPR021296">
    <property type="entry name" value="DUF2868"/>
</dbReference>
<keyword evidence="1" id="KW-0472">Membrane</keyword>
<evidence type="ECO:0000313" key="3">
    <source>
        <dbReference type="Proteomes" id="UP000469462"/>
    </source>
</evidence>
<keyword evidence="1" id="KW-0812">Transmembrane</keyword>
<dbReference type="Pfam" id="PF11067">
    <property type="entry name" value="DUF2868"/>
    <property type="match status" value="1"/>
</dbReference>
<feature type="transmembrane region" description="Helical" evidence="1">
    <location>
        <begin position="288"/>
        <end position="309"/>
    </location>
</feature>
<accession>A0AAI9SER3</accession>
<feature type="transmembrane region" description="Helical" evidence="1">
    <location>
        <begin position="131"/>
        <end position="149"/>
    </location>
</feature>
<evidence type="ECO:0000256" key="1">
    <source>
        <dbReference type="SAM" id="Phobius"/>
    </source>
</evidence>
<proteinExistence type="predicted"/>
<dbReference type="Proteomes" id="UP000469462">
    <property type="component" value="Unassembled WGS sequence"/>
</dbReference>
<dbReference type="AlphaFoldDB" id="A0AAI9SER3"/>
<keyword evidence="3" id="KW-1185">Reference proteome</keyword>
<gene>
    <name evidence="2" type="ORF">GBM96_02180</name>
</gene>
<feature type="transmembrane region" description="Helical" evidence="1">
    <location>
        <begin position="91"/>
        <end position="111"/>
    </location>
</feature>
<sequence length="462" mass="50188">MTESSASSIRILRLTPKDAETILFARALESTSRDAWPQEKLRALSLDARSVAGDQATPEDFLLTRAKLLIARAKDEDAGIALPRLPSAPTMALKGTASIVIFLGFFTGAVADQLASSGATLNLLSPPYLGILLWNAVVMLIALISFFRAGSMDSGLSFVAARSFSALPRFRIRMKPYASEFLKCWMTLKVPELAWRFRAVLHLAALAFGVGLTMSLLVRGIGTAYSAGWESTWFADRPDIIAKLLNALYGWLPSLLPGISALPGEDALSAMNLAAGGSAPGADWLARMIWSLFILIILPRAAFAAACLWRAGKEARRLRVPIDAGELDRLLQDGKQRTIKTFVVTDASDRALPEIDGPFRKLIVNPWEAPDFTTLSDADISPGDRVLLILDPTATPEEEVHGALIHALTSRSPNVELALDFSLLSTRFSETPERLQSRRALWEHFASENGVQLRITGLAPAA</sequence>
<name>A0AAI9SER3_9BURK</name>